<feature type="region of interest" description="Disordered" evidence="1">
    <location>
        <begin position="587"/>
        <end position="614"/>
    </location>
</feature>
<proteinExistence type="predicted"/>
<feature type="compositionally biased region" description="Low complexity" evidence="1">
    <location>
        <begin position="587"/>
        <end position="596"/>
    </location>
</feature>
<gene>
    <name evidence="4" type="ORF">DPMN_090152</name>
</gene>
<evidence type="ECO:0000256" key="2">
    <source>
        <dbReference type="SAM" id="Phobius"/>
    </source>
</evidence>
<keyword evidence="3" id="KW-0732">Signal</keyword>
<evidence type="ECO:0000313" key="5">
    <source>
        <dbReference type="Proteomes" id="UP000828390"/>
    </source>
</evidence>
<feature type="compositionally biased region" description="Basic residues" evidence="1">
    <location>
        <begin position="542"/>
        <end position="555"/>
    </location>
</feature>
<evidence type="ECO:0000256" key="3">
    <source>
        <dbReference type="SAM" id="SignalP"/>
    </source>
</evidence>
<sequence>MTSCILYAVLVGIIGHTPCQGWQLVMKVPMTGDLAGHNSVYDLWTSNRSVNPDTKNPLSIQPGITYKSRDVLNWDQRTINLVKIAFYQGVEEVAHVVFGAAGSGYNHSNWTVFSEGTNLTTWFNCSRIYTTTFNTMDVPEFCSIHSTSSLDHSFSILSLSLETQSDCNNLTGWFVVLEPRSENSAINCGWDIQRTKPPHFLYAKENTSTLMKNAATADVMAIFVDDCINETLCHSPSCWQSPQGVCSCHGYPCESPCSHLPCPQHTSCRPHATNISLFTCECLYGSENNECKAAATLEGGLSGGVIAGIVLGVLGGVGLVLLIIFGVYKLRKRKSVLKDNNDKESSTAAGFAREFVRRSVHRLSGRNYQFARRHLKEEKPTPAEQSNVIANVKVVKSQQLSPESSVVFGEVNPGFQDDDSPPTPQPTPPIDRRYTEFPTRAVGPPSVSVTEIQMHEKRSYVKAEQPKFTQSVPPVVELRSRRESPHSLEFCEKASTVGSYERASTMSEISDATSTSGYSDYTADVPANLPPSEMISKDILRHHGHRHRTRSRPRSRGTSGEQPKAIVAPETVEGQIHYAMERSRLSISSMSSLSSEATHKSDSTQRSGEVTKSDVLRARYELSHLGEPAGRPHLVKPGEGLSYQEIKRQLDADMSRREARERKLQLEMEQEAKFEEEKMRKHRMRQVESLDSGIDAENNMGERSSDGNIQIVRARSADQLNRNRGLVVNYSSKEATV</sequence>
<feature type="chain" id="PRO_5038547996" description="EGF-like domain-containing protein" evidence="3">
    <location>
        <begin position="22"/>
        <end position="737"/>
    </location>
</feature>
<keyword evidence="2" id="KW-1133">Transmembrane helix</keyword>
<evidence type="ECO:0008006" key="6">
    <source>
        <dbReference type="Google" id="ProtNLM"/>
    </source>
</evidence>
<keyword evidence="2" id="KW-0472">Membrane</keyword>
<organism evidence="4 5">
    <name type="scientific">Dreissena polymorpha</name>
    <name type="common">Zebra mussel</name>
    <name type="synonym">Mytilus polymorpha</name>
    <dbReference type="NCBI Taxonomy" id="45954"/>
    <lineage>
        <taxon>Eukaryota</taxon>
        <taxon>Metazoa</taxon>
        <taxon>Spiralia</taxon>
        <taxon>Lophotrochozoa</taxon>
        <taxon>Mollusca</taxon>
        <taxon>Bivalvia</taxon>
        <taxon>Autobranchia</taxon>
        <taxon>Heteroconchia</taxon>
        <taxon>Euheterodonta</taxon>
        <taxon>Imparidentia</taxon>
        <taxon>Neoheterodontei</taxon>
        <taxon>Myida</taxon>
        <taxon>Dreissenoidea</taxon>
        <taxon>Dreissenidae</taxon>
        <taxon>Dreissena</taxon>
    </lineage>
</organism>
<feature type="region of interest" description="Disordered" evidence="1">
    <location>
        <begin position="408"/>
        <end position="431"/>
    </location>
</feature>
<keyword evidence="2" id="KW-0812">Transmembrane</keyword>
<evidence type="ECO:0000256" key="1">
    <source>
        <dbReference type="SAM" id="MobiDB-lite"/>
    </source>
</evidence>
<feature type="transmembrane region" description="Helical" evidence="2">
    <location>
        <begin position="305"/>
        <end position="328"/>
    </location>
</feature>
<dbReference type="EMBL" id="JAIWYP010000003">
    <property type="protein sequence ID" value="KAH3847820.1"/>
    <property type="molecule type" value="Genomic_DNA"/>
</dbReference>
<keyword evidence="5" id="KW-1185">Reference proteome</keyword>
<protein>
    <recommendedName>
        <fullName evidence="6">EGF-like domain-containing protein</fullName>
    </recommendedName>
</protein>
<dbReference type="AlphaFoldDB" id="A0A9D4KX76"/>
<feature type="region of interest" description="Disordered" evidence="1">
    <location>
        <begin position="542"/>
        <end position="570"/>
    </location>
</feature>
<accession>A0A9D4KX76</accession>
<reference evidence="4" key="2">
    <citation type="submission" date="2020-11" db="EMBL/GenBank/DDBJ databases">
        <authorList>
            <person name="McCartney M.A."/>
            <person name="Auch B."/>
            <person name="Kono T."/>
            <person name="Mallez S."/>
            <person name="Becker A."/>
            <person name="Gohl D.M."/>
            <person name="Silverstein K.A.T."/>
            <person name="Koren S."/>
            <person name="Bechman K.B."/>
            <person name="Herman A."/>
            <person name="Abrahante J.E."/>
            <person name="Garbe J."/>
        </authorList>
    </citation>
    <scope>NUCLEOTIDE SEQUENCE</scope>
    <source>
        <strain evidence="4">Duluth1</strain>
        <tissue evidence="4">Whole animal</tissue>
    </source>
</reference>
<feature type="signal peptide" evidence="3">
    <location>
        <begin position="1"/>
        <end position="21"/>
    </location>
</feature>
<feature type="compositionally biased region" description="Basic and acidic residues" evidence="1">
    <location>
        <begin position="597"/>
        <end position="614"/>
    </location>
</feature>
<name>A0A9D4KX76_DREPO</name>
<evidence type="ECO:0000313" key="4">
    <source>
        <dbReference type="EMBL" id="KAH3847820.1"/>
    </source>
</evidence>
<dbReference type="CDD" id="cd22249">
    <property type="entry name" value="UDM1_RNF168_RNF169-like"/>
    <property type="match status" value="1"/>
</dbReference>
<comment type="caution">
    <text evidence="4">The sequence shown here is derived from an EMBL/GenBank/DDBJ whole genome shotgun (WGS) entry which is preliminary data.</text>
</comment>
<dbReference type="OrthoDB" id="6133321at2759"/>
<reference evidence="4" key="1">
    <citation type="journal article" date="2019" name="bioRxiv">
        <title>The Genome of the Zebra Mussel, Dreissena polymorpha: A Resource for Invasive Species Research.</title>
        <authorList>
            <person name="McCartney M.A."/>
            <person name="Auch B."/>
            <person name="Kono T."/>
            <person name="Mallez S."/>
            <person name="Zhang Y."/>
            <person name="Obille A."/>
            <person name="Becker A."/>
            <person name="Abrahante J.E."/>
            <person name="Garbe J."/>
            <person name="Badalamenti J.P."/>
            <person name="Herman A."/>
            <person name="Mangelson H."/>
            <person name="Liachko I."/>
            <person name="Sullivan S."/>
            <person name="Sone E.D."/>
            <person name="Koren S."/>
            <person name="Silverstein K.A.T."/>
            <person name="Beckman K.B."/>
            <person name="Gohl D.M."/>
        </authorList>
    </citation>
    <scope>NUCLEOTIDE SEQUENCE</scope>
    <source>
        <strain evidence="4">Duluth1</strain>
        <tissue evidence="4">Whole animal</tissue>
    </source>
</reference>
<dbReference type="Proteomes" id="UP000828390">
    <property type="component" value="Unassembled WGS sequence"/>
</dbReference>